<dbReference type="Proteomes" id="UP000681720">
    <property type="component" value="Unassembled WGS sequence"/>
</dbReference>
<dbReference type="InterPro" id="IPR015943">
    <property type="entry name" value="WD40/YVTN_repeat-like_dom_sf"/>
</dbReference>
<dbReference type="InterPro" id="IPR052091">
    <property type="entry name" value="Beta-ala_Activ/Resist"/>
</dbReference>
<comment type="caution">
    <text evidence="1">The sequence shown here is derived from an EMBL/GenBank/DDBJ whole genome shotgun (WGS) entry which is preliminary data.</text>
</comment>
<dbReference type="GO" id="GO:0043041">
    <property type="term" value="P:amino acid activation for nonribosomal peptide biosynthetic process"/>
    <property type="evidence" value="ECO:0007669"/>
    <property type="project" value="TreeGrafter"/>
</dbReference>
<name>A0A8S3IF90_9BILA</name>
<sequence>KWTFSTHGPIFSSPCLFNNTVYIGCHDRYLYAIDLSTEQKGILKWKCLFSSMIYGSPFVYDNGRMVIVGSTDGCLRILNTQSGEIVCETKVDGNGLFSSPVVYLNFILVGSRDDYLYCYKLLS</sequence>
<proteinExistence type="predicted"/>
<dbReference type="AlphaFoldDB" id="A0A8S3IF90"/>
<dbReference type="SUPFAM" id="SSF50998">
    <property type="entry name" value="Quinoprotein alcohol dehydrogenase-like"/>
    <property type="match status" value="1"/>
</dbReference>
<dbReference type="Gene3D" id="2.130.10.10">
    <property type="entry name" value="YVTN repeat-like/Quinoprotein amine dehydrogenase"/>
    <property type="match status" value="1"/>
</dbReference>
<dbReference type="InterPro" id="IPR011047">
    <property type="entry name" value="Quinoprotein_ADH-like_sf"/>
</dbReference>
<dbReference type="PANTHER" id="PTHR44394">
    <property type="entry name" value="BETA-ALANINE-ACTIVATING ENZYME"/>
    <property type="match status" value="1"/>
</dbReference>
<dbReference type="EMBL" id="CAJOBJ010343375">
    <property type="protein sequence ID" value="CAF5197870.1"/>
    <property type="molecule type" value="Genomic_DNA"/>
</dbReference>
<organism evidence="1 2">
    <name type="scientific">Rotaria magnacalcarata</name>
    <dbReference type="NCBI Taxonomy" id="392030"/>
    <lineage>
        <taxon>Eukaryota</taxon>
        <taxon>Metazoa</taxon>
        <taxon>Spiralia</taxon>
        <taxon>Gnathifera</taxon>
        <taxon>Rotifera</taxon>
        <taxon>Eurotatoria</taxon>
        <taxon>Bdelloidea</taxon>
        <taxon>Philodinida</taxon>
        <taxon>Philodinidae</taxon>
        <taxon>Rotaria</taxon>
    </lineage>
</organism>
<evidence type="ECO:0000313" key="1">
    <source>
        <dbReference type="EMBL" id="CAF5197870.1"/>
    </source>
</evidence>
<protein>
    <submittedName>
        <fullName evidence="1">Uncharacterized protein</fullName>
    </submittedName>
</protein>
<dbReference type="SMART" id="SM00564">
    <property type="entry name" value="PQQ"/>
    <property type="match status" value="2"/>
</dbReference>
<evidence type="ECO:0000313" key="2">
    <source>
        <dbReference type="Proteomes" id="UP000681720"/>
    </source>
</evidence>
<reference evidence="1" key="1">
    <citation type="submission" date="2021-02" db="EMBL/GenBank/DDBJ databases">
        <authorList>
            <person name="Nowell W R."/>
        </authorList>
    </citation>
    <scope>NUCLEOTIDE SEQUENCE</scope>
</reference>
<dbReference type="InterPro" id="IPR018391">
    <property type="entry name" value="PQQ_b-propeller_rpt"/>
</dbReference>
<feature type="non-terminal residue" evidence="1">
    <location>
        <position position="1"/>
    </location>
</feature>
<accession>A0A8S3IF90</accession>
<gene>
    <name evidence="1" type="ORF">GIL414_LOCUS75574</name>
</gene>
<dbReference type="PANTHER" id="PTHR44394:SF1">
    <property type="entry name" value="BETA-ALANINE-ACTIVATING ENZYME"/>
    <property type="match status" value="1"/>
</dbReference>